<dbReference type="Pfam" id="PF02020">
    <property type="entry name" value="W2"/>
    <property type="match status" value="1"/>
</dbReference>
<comment type="subcellular location">
    <subcellularLocation>
        <location evidence="1">Cytoplasm</location>
        <location evidence="1">Cytosol</location>
    </subcellularLocation>
</comment>
<evidence type="ECO:0000256" key="7">
    <source>
        <dbReference type="SAM" id="MobiDB-lite"/>
    </source>
</evidence>
<proteinExistence type="inferred from homology"/>
<organism evidence="9">
    <name type="scientific">Leptocylindrus danicus</name>
    <dbReference type="NCBI Taxonomy" id="163516"/>
    <lineage>
        <taxon>Eukaryota</taxon>
        <taxon>Sar</taxon>
        <taxon>Stramenopiles</taxon>
        <taxon>Ochrophyta</taxon>
        <taxon>Bacillariophyta</taxon>
        <taxon>Coscinodiscophyceae</taxon>
        <taxon>Chaetocerotophycidae</taxon>
        <taxon>Leptocylindrales</taxon>
        <taxon>Leptocylindraceae</taxon>
        <taxon>Leptocylindrus</taxon>
    </lineage>
</organism>
<evidence type="ECO:0000256" key="6">
    <source>
        <dbReference type="ARBA" id="ARBA00046432"/>
    </source>
</evidence>
<sequence length="763" mass="84965">MVQQDNKHEQKLQAVILADSFTTTFQPMTLASGTPKVLCPLNNVAMLDYSLEFLAGAGVKEMFIFCVNNADKVEEYVQQSTLQYSKAIKIKCIKDRNCGSAGDALRYLDSTNLVRSDPFILMSGDVVTNADIVGALAQHKARRKKDSSAIMTILFHKCGPASKASHRQVDDDLVVGFSRVKEGNRILVYDDDARNSDLSIPTSFFFGNNIQVRNDLVDTGISICSPDVLARFSDEFDYRDIQKQFVRNSVAEEEEGLQNRIYAHFLGDGEYATRVHNPRSYASISRQLLKRWAFPVVPDNPPSGYEKYYRYTVGRKYVYKEVKGLTKIARSTAIGAYTMIGADCTIGENCAIKGTVIGNQCKIDDGVSISDSFLWEEVMIEHDVKITKSILCDGVVIKRGAVIGKGCIIGHGCVVGEDVTLPDFTRLTLTDKIDEDDDFSDDFSSDDDDFSSDDDDFSDDFKEKEEAATEKNEANTASIVGKDGKGFQWCPSTDSDSEDDEEAEDKTLSIRMSSLGFDSTKIFEQRRILREEDAVDELSLSDEEETIGGSVDDSMDAAYSGDVPEQDVDFTMNIVGRQKGVDVVKELMNLILEHEPGTAVENLAIELNSFKFSQNATFADCITATTKAVVKKMNLNDDTPDMEFVKTLRSELKYLSPLYEKFCHSTADEIVIIETFENLALGGENRLKISPAFRFILQTLHDVEVIGEQAIFNWAANHEECDAEKRALFKQEPTQEFLEWLGDASEGESESGSEDSSDDENDD</sequence>
<dbReference type="InterPro" id="IPR029044">
    <property type="entry name" value="Nucleotide-diphossugar_trans"/>
</dbReference>
<dbReference type="CDD" id="cd11558">
    <property type="entry name" value="W2_eIF2B_epsilon"/>
    <property type="match status" value="1"/>
</dbReference>
<dbReference type="Gene3D" id="1.25.40.180">
    <property type="match status" value="1"/>
</dbReference>
<feature type="compositionally biased region" description="Acidic residues" evidence="7">
    <location>
        <begin position="745"/>
        <end position="763"/>
    </location>
</feature>
<reference evidence="9" key="1">
    <citation type="submission" date="2021-01" db="EMBL/GenBank/DDBJ databases">
        <authorList>
            <person name="Corre E."/>
            <person name="Pelletier E."/>
            <person name="Niang G."/>
            <person name="Scheremetjew M."/>
            <person name="Finn R."/>
            <person name="Kale V."/>
            <person name="Holt S."/>
            <person name="Cochrane G."/>
            <person name="Meng A."/>
            <person name="Brown T."/>
            <person name="Cohen L."/>
        </authorList>
    </citation>
    <scope>NUCLEOTIDE SEQUENCE</scope>
    <source>
        <strain evidence="9">B650</strain>
    </source>
</reference>
<evidence type="ECO:0000256" key="1">
    <source>
        <dbReference type="ARBA" id="ARBA00004514"/>
    </source>
</evidence>
<dbReference type="Gene3D" id="2.160.10.10">
    <property type="entry name" value="Hexapeptide repeat proteins"/>
    <property type="match status" value="1"/>
</dbReference>
<dbReference type="GO" id="GO:0003743">
    <property type="term" value="F:translation initiation factor activity"/>
    <property type="evidence" value="ECO:0007669"/>
    <property type="project" value="TreeGrafter"/>
</dbReference>
<evidence type="ECO:0000256" key="5">
    <source>
        <dbReference type="ARBA" id="ARBA00044345"/>
    </source>
</evidence>
<feature type="region of interest" description="Disordered" evidence="7">
    <location>
        <begin position="438"/>
        <end position="506"/>
    </location>
</feature>
<name>A0A7S2JV07_9STRA</name>
<feature type="domain" description="W2" evidence="8">
    <location>
        <begin position="561"/>
        <end position="751"/>
    </location>
</feature>
<comment type="similarity">
    <text evidence="2">Belongs to the eIF-2B gamma/epsilon subunits family.</text>
</comment>
<dbReference type="InterPro" id="IPR035543">
    <property type="entry name" value="eIF-2B_epsilon_N"/>
</dbReference>
<dbReference type="PANTHER" id="PTHR45887">
    <property type="entry name" value="TRANSLATION INITIATION FACTOR EIF-2B SUBUNIT EPSILON"/>
    <property type="match status" value="1"/>
</dbReference>
<evidence type="ECO:0000256" key="3">
    <source>
        <dbReference type="ARBA" id="ARBA00022490"/>
    </source>
</evidence>
<dbReference type="Pfam" id="PF00483">
    <property type="entry name" value="NTP_transferase"/>
    <property type="match status" value="1"/>
</dbReference>
<dbReference type="AlphaFoldDB" id="A0A7S2JV07"/>
<dbReference type="GO" id="GO:0005851">
    <property type="term" value="C:eukaryotic translation initiation factor 2B complex"/>
    <property type="evidence" value="ECO:0007669"/>
    <property type="project" value="TreeGrafter"/>
</dbReference>
<evidence type="ECO:0000259" key="8">
    <source>
        <dbReference type="PROSITE" id="PS51363"/>
    </source>
</evidence>
<evidence type="ECO:0000313" key="9">
    <source>
        <dbReference type="EMBL" id="CAD9558102.1"/>
    </source>
</evidence>
<feature type="region of interest" description="Disordered" evidence="7">
    <location>
        <begin position="739"/>
        <end position="763"/>
    </location>
</feature>
<dbReference type="SUPFAM" id="SSF48371">
    <property type="entry name" value="ARM repeat"/>
    <property type="match status" value="1"/>
</dbReference>
<feature type="compositionally biased region" description="Basic and acidic residues" evidence="7">
    <location>
        <begin position="459"/>
        <end position="473"/>
    </location>
</feature>
<dbReference type="SUPFAM" id="SSF53448">
    <property type="entry name" value="Nucleotide-diphospho-sugar transferases"/>
    <property type="match status" value="1"/>
</dbReference>
<dbReference type="GO" id="GO:0005085">
    <property type="term" value="F:guanyl-nucleotide exchange factor activity"/>
    <property type="evidence" value="ECO:0007669"/>
    <property type="project" value="InterPro"/>
</dbReference>
<dbReference type="EMBL" id="HBGY01002135">
    <property type="protein sequence ID" value="CAD9558102.1"/>
    <property type="molecule type" value="Transcribed_RNA"/>
</dbReference>
<evidence type="ECO:0000256" key="2">
    <source>
        <dbReference type="ARBA" id="ARBA00007878"/>
    </source>
</evidence>
<dbReference type="InterPro" id="IPR044123">
    <property type="entry name" value="W2_eIF2B_epsilon"/>
</dbReference>
<dbReference type="InterPro" id="IPR051956">
    <property type="entry name" value="eIF2B_epsilon"/>
</dbReference>
<dbReference type="InterPro" id="IPR056764">
    <property type="entry name" value="LbH_EIF2B3/5"/>
</dbReference>
<keyword evidence="3" id="KW-0963">Cytoplasm</keyword>
<gene>
    <name evidence="9" type="ORF">LDAN0321_LOCUS1440</name>
</gene>
<dbReference type="PANTHER" id="PTHR45887:SF1">
    <property type="entry name" value="TRANSLATION INITIATION FACTOR EIF-2B SUBUNIT EPSILON"/>
    <property type="match status" value="1"/>
</dbReference>
<dbReference type="InterPro" id="IPR005835">
    <property type="entry name" value="NTP_transferase_dom"/>
</dbReference>
<feature type="compositionally biased region" description="Acidic residues" evidence="7">
    <location>
        <begin position="495"/>
        <end position="504"/>
    </location>
</feature>
<dbReference type="GO" id="GO:0031369">
    <property type="term" value="F:translation initiation factor binding"/>
    <property type="evidence" value="ECO:0007669"/>
    <property type="project" value="InterPro"/>
</dbReference>
<accession>A0A7S2JV07</accession>
<comment type="subunit">
    <text evidence="6">Component of the translation initiation factor 2B (eIF2B) complex which is a heterodecamer of two sets of five different subunits: alpha, beta, gamma, delta and epsilon. Subunits alpha, beta and delta comprise a regulatory subcomplex and subunits epsilon and gamma comprise a catalytic subcomplex. Within the complex, the hexameric regulatory complex resides at the center, with the two heterodimeric catalytic subcomplexes bound on opposite sides.</text>
</comment>
<dbReference type="GO" id="GO:0005829">
    <property type="term" value="C:cytosol"/>
    <property type="evidence" value="ECO:0007669"/>
    <property type="project" value="UniProtKB-SubCell"/>
</dbReference>
<protein>
    <recommendedName>
        <fullName evidence="4">Translation initiation factor eIF2B subunit epsilon</fullName>
    </recommendedName>
    <alternativeName>
        <fullName evidence="5">eIF2B GDP-GTP exchange factor subunit epsilon</fullName>
    </alternativeName>
</protein>
<dbReference type="Pfam" id="PF25084">
    <property type="entry name" value="LbH_EIF2B"/>
    <property type="match status" value="1"/>
</dbReference>
<dbReference type="InterPro" id="IPR016024">
    <property type="entry name" value="ARM-type_fold"/>
</dbReference>
<feature type="compositionally biased region" description="Acidic residues" evidence="7">
    <location>
        <begin position="438"/>
        <end position="458"/>
    </location>
</feature>
<dbReference type="Gene3D" id="3.90.550.10">
    <property type="entry name" value="Spore Coat Polysaccharide Biosynthesis Protein SpsA, Chain A"/>
    <property type="match status" value="1"/>
</dbReference>
<evidence type="ECO:0000256" key="4">
    <source>
        <dbReference type="ARBA" id="ARBA00044144"/>
    </source>
</evidence>
<dbReference type="InterPro" id="IPR003307">
    <property type="entry name" value="W2_domain"/>
</dbReference>
<dbReference type="PROSITE" id="PS51363">
    <property type="entry name" value="W2"/>
    <property type="match status" value="1"/>
</dbReference>
<dbReference type="CDD" id="cd04197">
    <property type="entry name" value="eIF-2B_epsilon_N"/>
    <property type="match status" value="1"/>
</dbReference>